<sequence>MLSNVQEIKLILIAEAKCLDKEPMMCTLNCRSSGCYCLDPNVLDDNGNCINKKDCPVKVPECLKNYAYMECGPGCANICGRRYFWCDPKCGKPGCYCSGLYSLIKENGGKCVLTTSCPVVKPKKGFPLFPSNDSVKSTIKPQICPINEVYMECGSGCKSQCGLYNKFCPDICNPRGCYCTGEYATDKQNGNCILRTSCLQFKIAQ</sequence>
<dbReference type="Proteomes" id="UP000095286">
    <property type="component" value="Unplaced"/>
</dbReference>
<reference evidence="2" key="1">
    <citation type="submission" date="2016-11" db="UniProtKB">
        <authorList>
            <consortium name="WormBaseParasite"/>
        </authorList>
    </citation>
    <scope>IDENTIFICATION</scope>
    <source>
        <strain evidence="2">KR3021</strain>
    </source>
</reference>
<accession>A0AC35U4F9</accession>
<proteinExistence type="predicted"/>
<protein>
    <submittedName>
        <fullName evidence="2">TIL domain-containing protein</fullName>
    </submittedName>
</protein>
<evidence type="ECO:0000313" key="1">
    <source>
        <dbReference type="Proteomes" id="UP000095286"/>
    </source>
</evidence>
<evidence type="ECO:0000313" key="2">
    <source>
        <dbReference type="WBParaSite" id="RSKR_0000716050.1"/>
    </source>
</evidence>
<dbReference type="WBParaSite" id="RSKR_0000716050.1">
    <property type="protein sequence ID" value="RSKR_0000716050.1"/>
    <property type="gene ID" value="RSKR_0000716050"/>
</dbReference>
<name>A0AC35U4F9_9BILA</name>
<organism evidence="1 2">
    <name type="scientific">Rhabditophanes sp. KR3021</name>
    <dbReference type="NCBI Taxonomy" id="114890"/>
    <lineage>
        <taxon>Eukaryota</taxon>
        <taxon>Metazoa</taxon>
        <taxon>Ecdysozoa</taxon>
        <taxon>Nematoda</taxon>
        <taxon>Chromadorea</taxon>
        <taxon>Rhabditida</taxon>
        <taxon>Tylenchina</taxon>
        <taxon>Panagrolaimomorpha</taxon>
        <taxon>Strongyloidoidea</taxon>
        <taxon>Alloionematidae</taxon>
        <taxon>Rhabditophanes</taxon>
    </lineage>
</organism>